<keyword evidence="2" id="KW-1185">Reference proteome</keyword>
<proteinExistence type="predicted"/>
<dbReference type="Proteomes" id="UP000069272">
    <property type="component" value="Chromosome 3R"/>
</dbReference>
<name>A0A182FYE8_ANOAL</name>
<dbReference type="AlphaFoldDB" id="A0A182FYE8"/>
<accession>A0A182FYE8</accession>
<dbReference type="VEuPathDB" id="VectorBase:AALB014640"/>
<sequence>RGKTCTAEGLASLDDQFQHCSSRVRLRSPIVEVNLSRMSFRDYAATSRGCDAQPGDVCVCVLCVRVLAGAAE</sequence>
<dbReference type="EnsemblMetazoa" id="AALB014640-RA">
    <property type="protein sequence ID" value="AALB014640-PA"/>
    <property type="gene ID" value="AALB014640"/>
</dbReference>
<evidence type="ECO:0000313" key="1">
    <source>
        <dbReference type="EnsemblMetazoa" id="AALB014640-PA"/>
    </source>
</evidence>
<evidence type="ECO:0000313" key="2">
    <source>
        <dbReference type="Proteomes" id="UP000069272"/>
    </source>
</evidence>
<organism evidence="1 2">
    <name type="scientific">Anopheles albimanus</name>
    <name type="common">New world malaria mosquito</name>
    <dbReference type="NCBI Taxonomy" id="7167"/>
    <lineage>
        <taxon>Eukaryota</taxon>
        <taxon>Metazoa</taxon>
        <taxon>Ecdysozoa</taxon>
        <taxon>Arthropoda</taxon>
        <taxon>Hexapoda</taxon>
        <taxon>Insecta</taxon>
        <taxon>Pterygota</taxon>
        <taxon>Neoptera</taxon>
        <taxon>Endopterygota</taxon>
        <taxon>Diptera</taxon>
        <taxon>Nematocera</taxon>
        <taxon>Culicoidea</taxon>
        <taxon>Culicidae</taxon>
        <taxon>Anophelinae</taxon>
        <taxon>Anopheles</taxon>
    </lineage>
</organism>
<reference evidence="1" key="2">
    <citation type="submission" date="2022-08" db="UniProtKB">
        <authorList>
            <consortium name="EnsemblMetazoa"/>
        </authorList>
    </citation>
    <scope>IDENTIFICATION</scope>
    <source>
        <strain evidence="1">STECLA/ALBI9_A</strain>
    </source>
</reference>
<reference evidence="1 2" key="1">
    <citation type="journal article" date="2017" name="G3 (Bethesda)">
        <title>The Physical Genome Mapping of Anopheles albimanus Corrected Scaffold Misassemblies and Identified Interarm Rearrangements in Genus Anopheles.</title>
        <authorList>
            <person name="Artemov G.N."/>
            <person name="Peery A.N."/>
            <person name="Jiang X."/>
            <person name="Tu Z."/>
            <person name="Stegniy V.N."/>
            <person name="Sharakhova M.V."/>
            <person name="Sharakhov I.V."/>
        </authorList>
    </citation>
    <scope>NUCLEOTIDE SEQUENCE [LARGE SCALE GENOMIC DNA]</scope>
    <source>
        <strain evidence="1 2">ALBI9_A</strain>
    </source>
</reference>
<protein>
    <submittedName>
        <fullName evidence="1">Uncharacterized protein</fullName>
    </submittedName>
</protein>